<dbReference type="PANTHER" id="PTHR42994">
    <property type="entry name" value="PEPTIDASE T"/>
    <property type="match status" value="1"/>
</dbReference>
<evidence type="ECO:0000259" key="10">
    <source>
        <dbReference type="Pfam" id="PF07687"/>
    </source>
</evidence>
<dbReference type="PANTHER" id="PTHR42994:SF1">
    <property type="entry name" value="PEPTIDASE T"/>
    <property type="match status" value="1"/>
</dbReference>
<comment type="subcellular location">
    <subcellularLocation>
        <location evidence="9">Cytoplasm</location>
    </subcellularLocation>
</comment>
<keyword evidence="4 9" id="KW-0645">Protease</keyword>
<dbReference type="InterPro" id="IPR036264">
    <property type="entry name" value="Bact_exopeptidase_dim_dom"/>
</dbReference>
<dbReference type="NCBIfam" id="NF003976">
    <property type="entry name" value="PRK05469.1"/>
    <property type="match status" value="1"/>
</dbReference>
<dbReference type="InterPro" id="IPR011650">
    <property type="entry name" value="Peptidase_M20_dimer"/>
</dbReference>
<feature type="binding site" evidence="9">
    <location>
        <position position="174"/>
    </location>
    <ligand>
        <name>Zn(2+)</name>
        <dbReference type="ChEBI" id="CHEBI:29105"/>
        <label>2</label>
    </ligand>
</feature>
<evidence type="ECO:0000256" key="7">
    <source>
        <dbReference type="ARBA" id="ARBA00022833"/>
    </source>
</evidence>
<keyword evidence="9" id="KW-0963">Cytoplasm</keyword>
<dbReference type="RefSeq" id="WP_406768306.1">
    <property type="nucleotide sequence ID" value="NZ_JBJHZZ010000001.1"/>
</dbReference>
<dbReference type="EMBL" id="JBJHZZ010000001">
    <property type="protein sequence ID" value="MFL0245851.1"/>
    <property type="molecule type" value="Genomic_DNA"/>
</dbReference>
<feature type="binding site" evidence="9">
    <location>
        <position position="377"/>
    </location>
    <ligand>
        <name>Zn(2+)</name>
        <dbReference type="ChEBI" id="CHEBI:29105"/>
        <label>2</label>
    </ligand>
</feature>
<evidence type="ECO:0000256" key="4">
    <source>
        <dbReference type="ARBA" id="ARBA00022670"/>
    </source>
</evidence>
<keyword evidence="5 9" id="KW-0479">Metal-binding</keyword>
<evidence type="ECO:0000313" key="12">
    <source>
        <dbReference type="Proteomes" id="UP001623591"/>
    </source>
</evidence>
<comment type="function">
    <text evidence="9">Cleaves the N-terminal amino acid of tripeptides.</text>
</comment>
<dbReference type="SUPFAM" id="SSF53187">
    <property type="entry name" value="Zn-dependent exopeptidases"/>
    <property type="match status" value="1"/>
</dbReference>
<feature type="domain" description="Peptidase M20 dimerisation" evidence="10">
    <location>
        <begin position="205"/>
        <end position="307"/>
    </location>
</feature>
<dbReference type="Pfam" id="PF01546">
    <property type="entry name" value="Peptidase_M20"/>
    <property type="match status" value="1"/>
</dbReference>
<dbReference type="CDD" id="cd03892">
    <property type="entry name" value="M20_peptT"/>
    <property type="match status" value="1"/>
</dbReference>
<evidence type="ECO:0000256" key="3">
    <source>
        <dbReference type="ARBA" id="ARBA00022438"/>
    </source>
</evidence>
<evidence type="ECO:0000256" key="1">
    <source>
        <dbReference type="ARBA" id="ARBA00000870"/>
    </source>
</evidence>
<comment type="caution">
    <text evidence="11">The sequence shown here is derived from an EMBL/GenBank/DDBJ whole genome shotgun (WGS) entry which is preliminary data.</text>
</comment>
<keyword evidence="8 9" id="KW-0482">Metalloprotease</keyword>
<evidence type="ECO:0000256" key="8">
    <source>
        <dbReference type="ARBA" id="ARBA00023049"/>
    </source>
</evidence>
<protein>
    <recommendedName>
        <fullName evidence="9">Peptidase T</fullName>
        <ecNumber evidence="9">3.4.11.4</ecNumber>
    </recommendedName>
    <alternativeName>
        <fullName evidence="9">Aminotripeptidase</fullName>
        <shortName evidence="9">Tripeptidase</shortName>
    </alternativeName>
    <alternativeName>
        <fullName evidence="9">Tripeptide aminopeptidase</fullName>
    </alternativeName>
</protein>
<dbReference type="Proteomes" id="UP001623591">
    <property type="component" value="Unassembled WGS sequence"/>
</dbReference>
<feature type="binding site" evidence="9">
    <location>
        <position position="196"/>
    </location>
    <ligand>
        <name>Zn(2+)</name>
        <dbReference type="ChEBI" id="CHEBI:29105"/>
        <label>1</label>
    </ligand>
</feature>
<dbReference type="Pfam" id="PF07687">
    <property type="entry name" value="M20_dimer"/>
    <property type="match status" value="1"/>
</dbReference>
<comment type="similarity">
    <text evidence="2 9">Belongs to the peptidase M20B family.</text>
</comment>
<dbReference type="PIRSF" id="PIRSF037215">
    <property type="entry name" value="Peptidase_M20B"/>
    <property type="match status" value="1"/>
</dbReference>
<dbReference type="InterPro" id="IPR002933">
    <property type="entry name" value="Peptidase_M20"/>
</dbReference>
<dbReference type="NCBIfam" id="TIGR01882">
    <property type="entry name" value="peptidase-T"/>
    <property type="match status" value="1"/>
</dbReference>
<feature type="active site" evidence="9">
    <location>
        <position position="80"/>
    </location>
</feature>
<dbReference type="GO" id="GO:0045148">
    <property type="term" value="F:tripeptide aminopeptidase activity"/>
    <property type="evidence" value="ECO:0007669"/>
    <property type="project" value="UniProtKB-EC"/>
</dbReference>
<evidence type="ECO:0000256" key="5">
    <source>
        <dbReference type="ARBA" id="ARBA00022723"/>
    </source>
</evidence>
<comment type="cofactor">
    <cofactor evidence="9">
        <name>Zn(2+)</name>
        <dbReference type="ChEBI" id="CHEBI:29105"/>
    </cofactor>
    <text evidence="9">Binds 2 Zn(2+) ions per subunit.</text>
</comment>
<evidence type="ECO:0000256" key="9">
    <source>
        <dbReference type="HAMAP-Rule" id="MF_00550"/>
    </source>
</evidence>
<feature type="binding site" evidence="9">
    <location>
        <position position="139"/>
    </location>
    <ligand>
        <name>Zn(2+)</name>
        <dbReference type="ChEBI" id="CHEBI:29105"/>
        <label>2</label>
    </ligand>
</feature>
<comment type="catalytic activity">
    <reaction evidence="1 9">
        <text>Release of the N-terminal residue from a tripeptide.</text>
        <dbReference type="EC" id="3.4.11.4"/>
    </reaction>
</comment>
<dbReference type="Gene3D" id="3.40.630.10">
    <property type="entry name" value="Zn peptidases"/>
    <property type="match status" value="1"/>
</dbReference>
<name>A0ABW8T0M6_9CLOT</name>
<keyword evidence="12" id="KW-1185">Reference proteome</keyword>
<dbReference type="SUPFAM" id="SSF55031">
    <property type="entry name" value="Bacterial exopeptidase dimerisation domain"/>
    <property type="match status" value="1"/>
</dbReference>
<dbReference type="InterPro" id="IPR010161">
    <property type="entry name" value="Peptidase_M20B"/>
</dbReference>
<keyword evidence="3 9" id="KW-0031">Aminopeptidase</keyword>
<sequence length="405" mass="44805">MSSVVERLIKYVKFDTKADENSSTVPSTAGQLVLAKELGKELEELGLIDISVDSNGYVMATLPANIDKKVPVMGLIAHMDTSPDMSGTNVNPKFIENYDGNDIKLNDEVTLSTEDFPELKDYIGETLITTDGTTLLGADDKAGIAEILTAVEYLVNHPEMPHGTIKIGFTPDEEVGRGPDHFDVKKFNADFAYTMDGGAVGELEYENFNAAAAKVTISGRNVHPGYAKNKMVNSMLIANEFISMMPEDETPQATEGYEGFYHLNTMEGNVEKSVLNYIIRDFDMDSFENRKKFVKDAAEKLNKKYGNRVTIEIRDQYRNMKEKIEPVKYVVDNAIKAMEAANVKPLVRPIRGGTDGAQLSFKGLPTPNIFAGGLNFHGKYEYVPVSSMEKAVEVILKLVELNVNK</sequence>
<evidence type="ECO:0000256" key="6">
    <source>
        <dbReference type="ARBA" id="ARBA00022801"/>
    </source>
</evidence>
<accession>A0ABW8T0M6</accession>
<dbReference type="NCBIfam" id="NF009920">
    <property type="entry name" value="PRK13381.1"/>
    <property type="match status" value="1"/>
</dbReference>
<evidence type="ECO:0000313" key="11">
    <source>
        <dbReference type="EMBL" id="MFL0245851.1"/>
    </source>
</evidence>
<dbReference type="PROSITE" id="PS00759">
    <property type="entry name" value="ARGE_DAPE_CPG2_2"/>
    <property type="match status" value="1"/>
</dbReference>
<proteinExistence type="inferred from homology"/>
<evidence type="ECO:0000256" key="2">
    <source>
        <dbReference type="ARBA" id="ARBA00009692"/>
    </source>
</evidence>
<dbReference type="Gene3D" id="3.30.70.360">
    <property type="match status" value="1"/>
</dbReference>
<gene>
    <name evidence="9 11" type="primary">pepT</name>
    <name evidence="11" type="ORF">ACJDUG_02525</name>
</gene>
<dbReference type="EC" id="3.4.11.4" evidence="9"/>
<feature type="binding site" evidence="9">
    <location>
        <position position="139"/>
    </location>
    <ligand>
        <name>Zn(2+)</name>
        <dbReference type="ChEBI" id="CHEBI:29105"/>
        <label>1</label>
    </ligand>
</feature>
<dbReference type="InterPro" id="IPR001261">
    <property type="entry name" value="ArgE/DapE_CS"/>
</dbReference>
<reference evidence="11 12" key="1">
    <citation type="submission" date="2024-11" db="EMBL/GenBank/DDBJ databases">
        <authorList>
            <person name="Heng Y.C."/>
            <person name="Lim A.C.H."/>
            <person name="Lee J.K.Y."/>
            <person name="Kittelmann S."/>
        </authorList>
    </citation>
    <scope>NUCLEOTIDE SEQUENCE [LARGE SCALE GENOMIC DNA]</scope>
    <source>
        <strain evidence="11 12">WILCCON 0185</strain>
    </source>
</reference>
<feature type="active site" description="Proton acceptor" evidence="9">
    <location>
        <position position="173"/>
    </location>
</feature>
<dbReference type="HAMAP" id="MF_00550">
    <property type="entry name" value="Aminopeptidase_M20"/>
    <property type="match status" value="1"/>
</dbReference>
<feature type="binding site" evidence="9">
    <location>
        <position position="78"/>
    </location>
    <ligand>
        <name>Zn(2+)</name>
        <dbReference type="ChEBI" id="CHEBI:29105"/>
        <label>1</label>
    </ligand>
</feature>
<keyword evidence="7 9" id="KW-0862">Zinc</keyword>
<organism evidence="11 12">
    <name type="scientific">Candidatus Clostridium stratigraminis</name>
    <dbReference type="NCBI Taxonomy" id="3381661"/>
    <lineage>
        <taxon>Bacteria</taxon>
        <taxon>Bacillati</taxon>
        <taxon>Bacillota</taxon>
        <taxon>Clostridia</taxon>
        <taxon>Eubacteriales</taxon>
        <taxon>Clostridiaceae</taxon>
        <taxon>Clostridium</taxon>
    </lineage>
</organism>
<keyword evidence="6 9" id="KW-0378">Hydrolase</keyword>